<dbReference type="InterPro" id="IPR036291">
    <property type="entry name" value="NAD(P)-bd_dom_sf"/>
</dbReference>
<sequence>MTIDSFSPALPRVALVTGAARRIGRAIAFDLARAGFAVAVHHSRSGPEAEAVVAAIVAQGGGRWRLPPTLPARTRWRACSTVSRRNWGRWGCWSTMPRPSNGMGRWTPRARAGTFIWRSICAPPSC</sequence>
<dbReference type="SUPFAM" id="SSF51735">
    <property type="entry name" value="NAD(P)-binding Rossmann-fold domains"/>
    <property type="match status" value="1"/>
</dbReference>
<evidence type="ECO:0000256" key="1">
    <source>
        <dbReference type="ARBA" id="ARBA00006484"/>
    </source>
</evidence>
<dbReference type="Pfam" id="PF00106">
    <property type="entry name" value="adh_short"/>
    <property type="match status" value="1"/>
</dbReference>
<proteinExistence type="inferred from homology"/>
<dbReference type="eggNOG" id="COG1028">
    <property type="taxonomic scope" value="Bacteria"/>
</dbReference>
<dbReference type="InterPro" id="IPR002347">
    <property type="entry name" value="SDR_fam"/>
</dbReference>
<dbReference type="Proteomes" id="UP000015350">
    <property type="component" value="Unassembled WGS sequence"/>
</dbReference>
<protein>
    <submittedName>
        <fullName evidence="3">Short chain dehydrogenase</fullName>
    </submittedName>
</protein>
<dbReference type="Gene3D" id="3.40.50.720">
    <property type="entry name" value="NAD(P)-binding Rossmann-like Domain"/>
    <property type="match status" value="1"/>
</dbReference>
<accession>S9SEZ0</accession>
<evidence type="ECO:0000313" key="3">
    <source>
        <dbReference type="EMBL" id="EPY03314.1"/>
    </source>
</evidence>
<name>S9SEZ0_MAGFU</name>
<organism evidence="3 4">
    <name type="scientific">Magnetospirillum fulvum MGU-K5</name>
    <dbReference type="NCBI Taxonomy" id="1316936"/>
    <lineage>
        <taxon>Bacteria</taxon>
        <taxon>Pseudomonadati</taxon>
        <taxon>Pseudomonadota</taxon>
        <taxon>Alphaproteobacteria</taxon>
        <taxon>Rhodospirillales</taxon>
        <taxon>Rhodospirillaceae</taxon>
        <taxon>Magnetospirillum</taxon>
    </lineage>
</organism>
<dbReference type="STRING" id="1316936.K678_01686"/>
<comment type="similarity">
    <text evidence="1">Belongs to the short-chain dehydrogenases/reductases (SDR) family.</text>
</comment>
<evidence type="ECO:0000256" key="2">
    <source>
        <dbReference type="ARBA" id="ARBA00023002"/>
    </source>
</evidence>
<dbReference type="PANTHER" id="PTHR43639:SF1">
    <property type="entry name" value="SHORT-CHAIN DEHYDROGENASE_REDUCTASE FAMILY PROTEIN"/>
    <property type="match status" value="1"/>
</dbReference>
<reference evidence="3 4" key="1">
    <citation type="submission" date="2013-04" db="EMBL/GenBank/DDBJ databases">
        <authorList>
            <person name="Kuznetsov B."/>
            <person name="Ivanovsky R."/>
        </authorList>
    </citation>
    <scope>NUCLEOTIDE SEQUENCE [LARGE SCALE GENOMIC DNA]</scope>
    <source>
        <strain evidence="3 4">MGU-K5</strain>
    </source>
</reference>
<dbReference type="GO" id="GO:0016491">
    <property type="term" value="F:oxidoreductase activity"/>
    <property type="evidence" value="ECO:0007669"/>
    <property type="project" value="UniProtKB-KW"/>
</dbReference>
<dbReference type="AlphaFoldDB" id="S9SEZ0"/>
<comment type="caution">
    <text evidence="3">The sequence shown here is derived from an EMBL/GenBank/DDBJ whole genome shotgun (WGS) entry which is preliminary data.</text>
</comment>
<dbReference type="PANTHER" id="PTHR43639">
    <property type="entry name" value="OXIDOREDUCTASE, SHORT-CHAIN DEHYDROGENASE/REDUCTASE FAMILY (AFU_ORTHOLOGUE AFUA_5G02870)"/>
    <property type="match status" value="1"/>
</dbReference>
<keyword evidence="2" id="KW-0560">Oxidoreductase</keyword>
<gene>
    <name evidence="3" type="ORF">K678_01686</name>
</gene>
<dbReference type="EMBL" id="AQPH01000003">
    <property type="protein sequence ID" value="EPY03314.1"/>
    <property type="molecule type" value="Genomic_DNA"/>
</dbReference>
<evidence type="ECO:0000313" key="4">
    <source>
        <dbReference type="Proteomes" id="UP000015350"/>
    </source>
</evidence>